<sequence length="117" mass="13078">MTKSVALLFSSRSLGCIASQHIRSRFLHNGYPYAAKAQQQPIATVFCHQGRWYSTTPEKKSDPLHILFCGSDEFSCASLKALYNEHVQNPDLIRSIDVVVRPGKRTGRGYKIHQSGA</sequence>
<dbReference type="EMBL" id="JAPDGR010001559">
    <property type="protein sequence ID" value="KAJ2981473.1"/>
    <property type="molecule type" value="Genomic_DNA"/>
</dbReference>
<protein>
    <submittedName>
        <fullName evidence="1">Uncharacterized protein</fullName>
    </submittedName>
</protein>
<evidence type="ECO:0000313" key="2">
    <source>
        <dbReference type="Proteomes" id="UP001143856"/>
    </source>
</evidence>
<comment type="caution">
    <text evidence="1">The sequence shown here is derived from an EMBL/GenBank/DDBJ whole genome shotgun (WGS) entry which is preliminary data.</text>
</comment>
<proteinExistence type="predicted"/>
<gene>
    <name evidence="1" type="ORF">NUW58_g6678</name>
</gene>
<keyword evidence="2" id="KW-1185">Reference proteome</keyword>
<dbReference type="Proteomes" id="UP001143856">
    <property type="component" value="Unassembled WGS sequence"/>
</dbReference>
<name>A0ACC1NRP8_9PEZI</name>
<reference evidence="1" key="1">
    <citation type="submission" date="2022-10" db="EMBL/GenBank/DDBJ databases">
        <title>Genome Sequence of Xylaria curta.</title>
        <authorList>
            <person name="Buettner E."/>
        </authorList>
    </citation>
    <scope>NUCLEOTIDE SEQUENCE</scope>
    <source>
        <strain evidence="1">Babe10</strain>
    </source>
</reference>
<accession>A0ACC1NRP8</accession>
<evidence type="ECO:0000313" key="1">
    <source>
        <dbReference type="EMBL" id="KAJ2981473.1"/>
    </source>
</evidence>
<organism evidence="1 2">
    <name type="scientific">Xylaria curta</name>
    <dbReference type="NCBI Taxonomy" id="42375"/>
    <lineage>
        <taxon>Eukaryota</taxon>
        <taxon>Fungi</taxon>
        <taxon>Dikarya</taxon>
        <taxon>Ascomycota</taxon>
        <taxon>Pezizomycotina</taxon>
        <taxon>Sordariomycetes</taxon>
        <taxon>Xylariomycetidae</taxon>
        <taxon>Xylariales</taxon>
        <taxon>Xylariaceae</taxon>
        <taxon>Xylaria</taxon>
    </lineage>
</organism>